<dbReference type="EMBL" id="BGZK01003325">
    <property type="protein sequence ID" value="GBO99960.1"/>
    <property type="molecule type" value="Genomic_DNA"/>
</dbReference>
<dbReference type="AlphaFoldDB" id="A0A4C1SFT3"/>
<proteinExistence type="predicted"/>
<gene>
    <name evidence="1" type="ORF">EVAR_103879_1</name>
</gene>
<keyword evidence="2" id="KW-1185">Reference proteome</keyword>
<evidence type="ECO:0000313" key="2">
    <source>
        <dbReference type="Proteomes" id="UP000299102"/>
    </source>
</evidence>
<dbReference type="OrthoDB" id="2015372at2759"/>
<organism evidence="1 2">
    <name type="scientific">Eumeta variegata</name>
    <name type="common">Bagworm moth</name>
    <name type="synonym">Eumeta japonica</name>
    <dbReference type="NCBI Taxonomy" id="151549"/>
    <lineage>
        <taxon>Eukaryota</taxon>
        <taxon>Metazoa</taxon>
        <taxon>Ecdysozoa</taxon>
        <taxon>Arthropoda</taxon>
        <taxon>Hexapoda</taxon>
        <taxon>Insecta</taxon>
        <taxon>Pterygota</taxon>
        <taxon>Neoptera</taxon>
        <taxon>Endopterygota</taxon>
        <taxon>Lepidoptera</taxon>
        <taxon>Glossata</taxon>
        <taxon>Ditrysia</taxon>
        <taxon>Tineoidea</taxon>
        <taxon>Psychidae</taxon>
        <taxon>Oiketicinae</taxon>
        <taxon>Eumeta</taxon>
    </lineage>
</organism>
<reference evidence="1 2" key="1">
    <citation type="journal article" date="2019" name="Commun. Biol.">
        <title>The bagworm genome reveals a unique fibroin gene that provides high tensile strength.</title>
        <authorList>
            <person name="Kono N."/>
            <person name="Nakamura H."/>
            <person name="Ohtoshi R."/>
            <person name="Tomita M."/>
            <person name="Numata K."/>
            <person name="Arakawa K."/>
        </authorList>
    </citation>
    <scope>NUCLEOTIDE SEQUENCE [LARGE SCALE GENOMIC DNA]</scope>
</reference>
<accession>A0A4C1SFT3</accession>
<sequence>MKEYSKLRYTQNFQLLRILPAESIESPKEPNKIYAITVRALEHVFDCQLKLGERYSIIGHYNYFARKEEFGSMEPHNNLDSIRELSHSQLENLLRFDSPPETPIQSTDLETRNKTNCELAETCCQTQIATKTVLTEVQVKVISSCPAKTGNHPQLANKTTPSEPLNKLNETTELCSSSDKTLNNNETALDDDIFEKPQSEFNFDCSNSLQKQAQDEANDNTWYLFDKDIAENTKSQAVISTTHKNLTKVMQGSGLKRVHLLIEKERVYFHLNNPEGSELKRGHKLLKIKHVGSSVHLSYARSKKESPIMLQHTERASSQKGVMSSSGRCIPLLASSSAVLLPRSGPFSSHLI</sequence>
<dbReference type="Proteomes" id="UP000299102">
    <property type="component" value="Unassembled WGS sequence"/>
</dbReference>
<protein>
    <submittedName>
        <fullName evidence="1">Uncharacterized protein</fullName>
    </submittedName>
</protein>
<evidence type="ECO:0000313" key="1">
    <source>
        <dbReference type="EMBL" id="GBO99960.1"/>
    </source>
</evidence>
<name>A0A4C1SFT3_EUMVA</name>
<comment type="caution">
    <text evidence="1">The sequence shown here is derived from an EMBL/GenBank/DDBJ whole genome shotgun (WGS) entry which is preliminary data.</text>
</comment>